<dbReference type="Proteomes" id="UP000243451">
    <property type="component" value="Unassembled WGS sequence"/>
</dbReference>
<sequence>MRVEKPVDVSVVVMSYNNARYIGETIESVLAQQDVELELIIVDDCSTDGSLDVVRRYQKDPRLSVQVNAENLGQTGNFNKCVVCGTGRYVVVLGSDDVLYPGHLAELVKALDANPEAALAYSQCTWIDEAGKVLKYVDHRGHLPQSYSGGRDEVVDLLSFDNYITPSTVMLRRSILDDIRLENGDYAQEGMLAGDWELWVRIARHHPNFAFVRRSSVGYRVHGNQVSQDFYRSERPLWEHLHILELNLLDLATRPRLQAAAERVWQLVEGRMSHFSPEVVAKYRDDITRVRRLLFALPEVDEASSDFLFSVVVTTYNRPAMLLDALRSLSAQTLRDFEVILVNDHGEPVEALLGEFDFPLTYIYKGRNEGLSAARNSALALARGRYVCYLDDDDCYAPSHLQTLLAAFEEHGECVVYTGVEYVAERIEAGERVELSREVQFVHDSYDRERLFIHNYIPVNTWAHPRSMLRDVGQFDTSLTALEDWDLLLRLAARFPLVHVADVTAEVRTREAGSGSDDHMLSRERERFASLYQEIYRRHSDLASDRVRKGRALQLRSLGVTGKVDATPVRTWLASRVMTPVQQRLAKEHIEACRSAGATLTVLVLDMAADAAALARSIRSLTCDVDAGNISLHVLSTGARPDNSMPAWSQCEQQDWVEALNRLLAELTCDWVMLLQAGDELVSSGVQVVSLELLANPDCRAIYADALWHQEGDDLGPLLRPDFNLDYLLSFPRGLIGNWLFRRTELLGLGGFAQDSGEAMELDVVLRLINQQGVSGFGHVSEPLVLNSASLLTDSVNERDAITRHLRARGYDQAAVVAVRPGQYRVEYGHSEQPLVSIVIIVRDQLAAAQRCVMSVLEHTRYPRYQILLVDNASSDPATLQWLQSVEEMASDQLLVLRSATELSDSDLYNQAALNAEGDYLLLLQAEAAVLEAGWLDALLNHGLRPEVGAVGAKAIDADGKVTSAGLVLGLQGPAGRVFVGESVDAPGYMQRLQVDLNPSALGAGCVLVRKSVYVELGGLDAVEFDGQAALLDLCLRLTANGHLLVWTPAATLLLASTPEALPTEVEDKLYQRWLPRLARDPAYNANFSLVRKGGFKLTDTQISWRPLDIWRPSPVVLAHPADIFGCGHYRVIQPFGALLAAGLVDGALSQGLMHPADLERYNPDVIILQRQIGDERLEAMRRMKAFSPAFKVYELDDYLPNLPMKSVHRAHMPKDIVRSLKRGLALVDRFVVSTEPLAEALSGYHPDIRMVPNRLEPRIWGNLPESLRGQSGKPRVGWAGGSSHTGDLELIMDVVRDLASEVEWVFFGMCPDAIRPYVHEFHPGVRIDEYPRKLASLNLDLALAPVEENLFNECKSNLRLLEYGICAYPVICSDVRCYAGDLPVTRVKNRYRDWMEAIRMHLADAAASASQGRALQQAVRARWMLDEQGLTAWQQGWLP</sequence>
<dbReference type="Gene3D" id="3.90.550.10">
    <property type="entry name" value="Spore Coat Polysaccharide Biosynthesis Protein SpsA, Chain A"/>
    <property type="match status" value="4"/>
</dbReference>
<feature type="domain" description="Glycosyltransferase 2-like" evidence="1">
    <location>
        <begin position="837"/>
        <end position="966"/>
    </location>
</feature>
<keyword evidence="2" id="KW-0808">Transferase</keyword>
<dbReference type="GO" id="GO:0016740">
    <property type="term" value="F:transferase activity"/>
    <property type="evidence" value="ECO:0007669"/>
    <property type="project" value="UniProtKB-KW"/>
</dbReference>
<dbReference type="InterPro" id="IPR001173">
    <property type="entry name" value="Glyco_trans_2-like"/>
</dbReference>
<reference evidence="2 3" key="1">
    <citation type="submission" date="2018-01" db="EMBL/GenBank/DDBJ databases">
        <title>Draft genome of the type strain Pseudomonas oceani DSM 100277 isolated from the deep water in Okinawa trough, northwestern Pacific Ocean.</title>
        <authorList>
            <person name="Gomila M."/>
            <person name="Mulet M."/>
            <person name="Garcia-Valdes E."/>
            <person name="Lalucat J."/>
        </authorList>
    </citation>
    <scope>NUCLEOTIDE SEQUENCE [LARGE SCALE GENOMIC DNA]</scope>
    <source>
        <strain evidence="2 3">DSM 100277</strain>
    </source>
</reference>
<dbReference type="CDD" id="cd00761">
    <property type="entry name" value="Glyco_tranf_GTA_type"/>
    <property type="match status" value="1"/>
</dbReference>
<dbReference type="Pfam" id="PF00535">
    <property type="entry name" value="Glycos_transf_2"/>
    <property type="match status" value="3"/>
</dbReference>
<evidence type="ECO:0000313" key="3">
    <source>
        <dbReference type="Proteomes" id="UP000243451"/>
    </source>
</evidence>
<organism evidence="2 3">
    <name type="scientific">Halopseudomonas oceani</name>
    <dbReference type="NCBI Taxonomy" id="1708783"/>
    <lineage>
        <taxon>Bacteria</taxon>
        <taxon>Pseudomonadati</taxon>
        <taxon>Pseudomonadota</taxon>
        <taxon>Gammaproteobacteria</taxon>
        <taxon>Pseudomonadales</taxon>
        <taxon>Pseudomonadaceae</taxon>
        <taxon>Halopseudomonas</taxon>
    </lineage>
</organism>
<dbReference type="GO" id="GO:0044010">
    <property type="term" value="P:single-species biofilm formation"/>
    <property type="evidence" value="ECO:0007669"/>
    <property type="project" value="TreeGrafter"/>
</dbReference>
<dbReference type="InterPro" id="IPR050834">
    <property type="entry name" value="Glycosyltransf_2"/>
</dbReference>
<dbReference type="EMBL" id="PPSK01000005">
    <property type="protein sequence ID" value="POB04345.1"/>
    <property type="molecule type" value="Genomic_DNA"/>
</dbReference>
<evidence type="ECO:0000259" key="1">
    <source>
        <dbReference type="Pfam" id="PF00535"/>
    </source>
</evidence>
<dbReference type="RefSeq" id="WP_104737946.1">
    <property type="nucleotide sequence ID" value="NZ_BMHR01000001.1"/>
</dbReference>
<gene>
    <name evidence="2" type="ORF">C1949_07975</name>
</gene>
<feature type="domain" description="Glycosyltransferase 2-like" evidence="1">
    <location>
        <begin position="310"/>
        <end position="427"/>
    </location>
</feature>
<proteinExistence type="predicted"/>
<evidence type="ECO:0000313" key="2">
    <source>
        <dbReference type="EMBL" id="POB04345.1"/>
    </source>
</evidence>
<feature type="domain" description="Glycosyltransferase 2-like" evidence="1">
    <location>
        <begin position="10"/>
        <end position="177"/>
    </location>
</feature>
<dbReference type="PANTHER" id="PTHR43685:SF2">
    <property type="entry name" value="GLYCOSYLTRANSFERASE 2-LIKE DOMAIN-CONTAINING PROTEIN"/>
    <property type="match status" value="1"/>
</dbReference>
<comment type="caution">
    <text evidence="2">The sequence shown here is derived from an EMBL/GenBank/DDBJ whole genome shotgun (WGS) entry which is preliminary data.</text>
</comment>
<dbReference type="SUPFAM" id="SSF53448">
    <property type="entry name" value="Nucleotide-diphospho-sugar transferases"/>
    <property type="match status" value="4"/>
</dbReference>
<protein>
    <submittedName>
        <fullName evidence="2">Glycosyl transferase</fullName>
    </submittedName>
</protein>
<keyword evidence="3" id="KW-1185">Reference proteome</keyword>
<dbReference type="InterPro" id="IPR029044">
    <property type="entry name" value="Nucleotide-diphossugar_trans"/>
</dbReference>
<accession>A0A2P4EWJ3</accession>
<dbReference type="PANTHER" id="PTHR43685">
    <property type="entry name" value="GLYCOSYLTRANSFERASE"/>
    <property type="match status" value="1"/>
</dbReference>
<dbReference type="OrthoDB" id="9179784at2"/>
<dbReference type="Gene3D" id="3.40.50.2000">
    <property type="entry name" value="Glycogen Phosphorylase B"/>
    <property type="match status" value="1"/>
</dbReference>
<name>A0A2P4EWJ3_9GAMM</name>